<dbReference type="EMBL" id="OU466858">
    <property type="protein sequence ID" value="CAH2042985.1"/>
    <property type="molecule type" value="Genomic_DNA"/>
</dbReference>
<gene>
    <name evidence="2" type="ORF">TAV2_LOCUS8161</name>
</gene>
<organism evidence="2 3">
    <name type="scientific">Thlaspi arvense</name>
    <name type="common">Field penny-cress</name>
    <dbReference type="NCBI Taxonomy" id="13288"/>
    <lineage>
        <taxon>Eukaryota</taxon>
        <taxon>Viridiplantae</taxon>
        <taxon>Streptophyta</taxon>
        <taxon>Embryophyta</taxon>
        <taxon>Tracheophyta</taxon>
        <taxon>Spermatophyta</taxon>
        <taxon>Magnoliopsida</taxon>
        <taxon>eudicotyledons</taxon>
        <taxon>Gunneridae</taxon>
        <taxon>Pentapetalae</taxon>
        <taxon>rosids</taxon>
        <taxon>malvids</taxon>
        <taxon>Brassicales</taxon>
        <taxon>Brassicaceae</taxon>
        <taxon>Thlaspideae</taxon>
        <taxon>Thlaspi</taxon>
    </lineage>
</organism>
<dbReference type="Proteomes" id="UP000836841">
    <property type="component" value="Chromosome 2"/>
</dbReference>
<protein>
    <submittedName>
        <fullName evidence="2">Uncharacterized protein</fullName>
    </submittedName>
</protein>
<evidence type="ECO:0000313" key="3">
    <source>
        <dbReference type="Proteomes" id="UP000836841"/>
    </source>
</evidence>
<name>A0AAU9RH60_THLAR</name>
<feature type="region of interest" description="Disordered" evidence="1">
    <location>
        <begin position="41"/>
        <end position="60"/>
    </location>
</feature>
<sequence length="108" mass="12015">PNSLIKMDHNTLNLYDEDYLSGDDMDHVVEENIHVGGDSLRSTAETTKGQGTRTLSSATTSKAPEKLVFHNDSSKEIQVQNDSRATATLETETDEQFVRGFLNEQTKI</sequence>
<proteinExistence type="predicted"/>
<reference evidence="2 3" key="1">
    <citation type="submission" date="2022-03" db="EMBL/GenBank/DDBJ databases">
        <authorList>
            <person name="Nunn A."/>
            <person name="Chopra R."/>
            <person name="Nunn A."/>
            <person name="Contreras Garrido A."/>
        </authorList>
    </citation>
    <scope>NUCLEOTIDE SEQUENCE [LARGE SCALE GENOMIC DNA]</scope>
</reference>
<accession>A0AAU9RH60</accession>
<keyword evidence="3" id="KW-1185">Reference proteome</keyword>
<evidence type="ECO:0000256" key="1">
    <source>
        <dbReference type="SAM" id="MobiDB-lite"/>
    </source>
</evidence>
<dbReference type="AlphaFoldDB" id="A0AAU9RH60"/>
<evidence type="ECO:0000313" key="2">
    <source>
        <dbReference type="EMBL" id="CAH2042985.1"/>
    </source>
</evidence>
<feature type="non-terminal residue" evidence="2">
    <location>
        <position position="108"/>
    </location>
</feature>